<keyword evidence="2" id="KW-0411">Iron-sulfur</keyword>
<evidence type="ECO:0000256" key="2">
    <source>
        <dbReference type="ARBA" id="ARBA00022485"/>
    </source>
</evidence>
<dbReference type="SUPFAM" id="SSF102114">
    <property type="entry name" value="Radical SAM enzymes"/>
    <property type="match status" value="1"/>
</dbReference>
<dbReference type="PANTHER" id="PTHR43787">
    <property type="entry name" value="FEMO COFACTOR BIOSYNTHESIS PROTEIN NIFB-RELATED"/>
    <property type="match status" value="1"/>
</dbReference>
<evidence type="ECO:0000313" key="4">
    <source>
        <dbReference type="Proteomes" id="UP001321014"/>
    </source>
</evidence>
<dbReference type="Pfam" id="PF13353">
    <property type="entry name" value="Fer4_12"/>
    <property type="match status" value="1"/>
</dbReference>
<dbReference type="Gene3D" id="3.20.20.70">
    <property type="entry name" value="Aldolase class I"/>
    <property type="match status" value="1"/>
</dbReference>
<keyword evidence="4" id="KW-1185">Reference proteome</keyword>
<proteinExistence type="predicted"/>
<comment type="cofactor">
    <cofactor evidence="1">
        <name>[4Fe-4S] cluster</name>
        <dbReference type="ChEBI" id="CHEBI:49883"/>
    </cofactor>
</comment>
<accession>A0ABT2WXZ5</accession>
<dbReference type="InterPro" id="IPR013785">
    <property type="entry name" value="Aldolase_TIM"/>
</dbReference>
<keyword evidence="2" id="KW-0408">Iron</keyword>
<dbReference type="RefSeq" id="WP_263390376.1">
    <property type="nucleotide sequence ID" value="NZ_JAOVQN010000043.1"/>
</dbReference>
<dbReference type="EMBL" id="JAOVQN010000043">
    <property type="protein sequence ID" value="MCU9840518.1"/>
    <property type="molecule type" value="Genomic_DNA"/>
</dbReference>
<organism evidence="3 4">
    <name type="scientific">Ruegeria marisflavi</name>
    <dbReference type="NCBI Taxonomy" id="2984152"/>
    <lineage>
        <taxon>Bacteria</taxon>
        <taxon>Pseudomonadati</taxon>
        <taxon>Pseudomonadota</taxon>
        <taxon>Alphaproteobacteria</taxon>
        <taxon>Rhodobacterales</taxon>
        <taxon>Roseobacteraceae</taxon>
        <taxon>Ruegeria</taxon>
    </lineage>
</organism>
<dbReference type="CDD" id="cd01335">
    <property type="entry name" value="Radical_SAM"/>
    <property type="match status" value="1"/>
</dbReference>
<keyword evidence="2" id="KW-0479">Metal-binding</keyword>
<keyword evidence="2" id="KW-0004">4Fe-4S</keyword>
<name>A0ABT2WXZ5_9RHOB</name>
<reference evidence="3 4" key="1">
    <citation type="submission" date="2022-10" db="EMBL/GenBank/DDBJ databases">
        <title>Ruegeria sp. nov., isolated from ocean surface water.</title>
        <authorList>
            <person name="He W."/>
            <person name="Wang L."/>
            <person name="Zhang D.-F."/>
        </authorList>
    </citation>
    <scope>NUCLEOTIDE SEQUENCE [LARGE SCALE GENOMIC DNA]</scope>
    <source>
        <strain evidence="3 4">WL0004</strain>
    </source>
</reference>
<dbReference type="PANTHER" id="PTHR43787:SF3">
    <property type="entry name" value="ARYLSULFATASE REGULATORY PROTEIN"/>
    <property type="match status" value="1"/>
</dbReference>
<sequence length="431" mass="48356">MDCHSNHSVFLRADGSLACWDDAGSRRTLHSFDPTVDASQQVVFGSVFGEIRRKLHKGNMPFPDVCQDCMVFASGACFNPGWAANKEILIFQVEPSIACTLECPGCMTLAERKKRHGPPWNLEMGIFEKYLSDFKRDGVTVRTIDFQGHGEPLINRNVWQMVSLARSHFPDANVSMCTNAHGVFESSQVRSGISEMIFAIDGVDQESFEKNRARGSFEKAYSFMKAFCHGAVAEGRDIKTVWKYILFDCNDSREHLLRAQELASEAGVNELLFVNSQLGLRASKVFSLEDIPAFDSSVVIRMSSYLANFHDVLHSIDKARFALFQLDQNGASANLMFSSNMIRRRFACLSPTDELPEEYQALVYEILDLSADPQFDEQTRLRIKGGLHSLLSKLAISLLEAKNLIIRWKSEEVVRLATQLASQPNSDNAVM</sequence>
<evidence type="ECO:0000313" key="3">
    <source>
        <dbReference type="EMBL" id="MCU9840518.1"/>
    </source>
</evidence>
<dbReference type="Proteomes" id="UP001321014">
    <property type="component" value="Unassembled WGS sequence"/>
</dbReference>
<comment type="caution">
    <text evidence="3">The sequence shown here is derived from an EMBL/GenBank/DDBJ whole genome shotgun (WGS) entry which is preliminary data.</text>
</comment>
<gene>
    <name evidence="3" type="ORF">OEZ49_22475</name>
</gene>
<protein>
    <submittedName>
        <fullName evidence="3">4Fe-4S cluster-binding domain-containing protein</fullName>
    </submittedName>
</protein>
<evidence type="ECO:0000256" key="1">
    <source>
        <dbReference type="ARBA" id="ARBA00001966"/>
    </source>
</evidence>
<dbReference type="InterPro" id="IPR058240">
    <property type="entry name" value="rSAM_sf"/>
</dbReference>